<feature type="transmembrane region" description="Helical" evidence="1">
    <location>
        <begin position="222"/>
        <end position="241"/>
    </location>
</feature>
<dbReference type="EMBL" id="PCRQ01000072">
    <property type="protein sequence ID" value="PIP24095.1"/>
    <property type="molecule type" value="Genomic_DNA"/>
</dbReference>
<dbReference type="AlphaFoldDB" id="A0A2G9YXW7"/>
<feature type="transmembrane region" description="Helical" evidence="1">
    <location>
        <begin position="6"/>
        <end position="26"/>
    </location>
</feature>
<gene>
    <name evidence="2" type="ORF">COX35_02680</name>
</gene>
<feature type="transmembrane region" description="Helical" evidence="1">
    <location>
        <begin position="125"/>
        <end position="142"/>
    </location>
</feature>
<feature type="transmembrane region" description="Helical" evidence="1">
    <location>
        <begin position="148"/>
        <end position="167"/>
    </location>
</feature>
<feature type="transmembrane region" description="Helical" evidence="1">
    <location>
        <begin position="398"/>
        <end position="415"/>
    </location>
</feature>
<evidence type="ECO:0000256" key="1">
    <source>
        <dbReference type="SAM" id="Phobius"/>
    </source>
</evidence>
<keyword evidence="1" id="KW-0812">Transmembrane</keyword>
<keyword evidence="1" id="KW-0472">Membrane</keyword>
<organism evidence="2 3">
    <name type="scientific">Candidatus Nealsonbacteria bacterium CG23_combo_of_CG06-09_8_20_14_all_37_18</name>
    <dbReference type="NCBI Taxonomy" id="1974720"/>
    <lineage>
        <taxon>Bacteria</taxon>
        <taxon>Candidatus Nealsoniibacteriota</taxon>
    </lineage>
</organism>
<reference evidence="2 3" key="1">
    <citation type="submission" date="2017-09" db="EMBL/GenBank/DDBJ databases">
        <title>Depth-based differentiation of microbial function through sediment-hosted aquifers and enrichment of novel symbionts in the deep terrestrial subsurface.</title>
        <authorList>
            <person name="Probst A.J."/>
            <person name="Ladd B."/>
            <person name="Jarett J.K."/>
            <person name="Geller-Mcgrath D.E."/>
            <person name="Sieber C.M."/>
            <person name="Emerson J.B."/>
            <person name="Anantharaman K."/>
            <person name="Thomas B.C."/>
            <person name="Malmstrom R."/>
            <person name="Stieglmeier M."/>
            <person name="Klingl A."/>
            <person name="Woyke T."/>
            <person name="Ryan C.M."/>
            <person name="Banfield J.F."/>
        </authorList>
    </citation>
    <scope>NUCLEOTIDE SEQUENCE [LARGE SCALE GENOMIC DNA]</scope>
    <source>
        <strain evidence="2">CG23_combo_of_CG06-09_8_20_14_all_37_18</strain>
    </source>
</reference>
<protein>
    <recommendedName>
        <fullName evidence="4">Glycosyltransferase RgtA/B/C/D-like domain-containing protein</fullName>
    </recommendedName>
</protein>
<feature type="transmembrane region" description="Helical" evidence="1">
    <location>
        <begin position="371"/>
        <end position="392"/>
    </location>
</feature>
<feature type="transmembrane region" description="Helical" evidence="1">
    <location>
        <begin position="322"/>
        <end position="339"/>
    </location>
</feature>
<feature type="transmembrane region" description="Helical" evidence="1">
    <location>
        <begin position="199"/>
        <end position="215"/>
    </location>
</feature>
<accession>A0A2G9YXW7</accession>
<sequence length="554" mass="63561">MKKNWNHLVAIFIYTSISFFFSLFLLKDIGHSLIGGDGIFTYWALSWDIHSFLTHPLDIFNANIFYPHLRTLAYSESTLAPAFLALPFFLLTKKTILVYNLLIFLSFILSAYGAFLLARYYTKNNYAAFIAGLIFGFGVPRLSGIGHFQNLIIFWIPFSVLFLQKYFDTSKRKYLLIASLLFSAQMLSCWNLGAYLFLFFIYLIAVNYSVLIKNIKKTATDGLLALLIAIILIMPAAYPYIALNREIGFQYPMQDAVNGSADIGGYLIPSPGTRLFFLNSLLGINKSHWQENANFLGFFSIFIILFYILFLRKKIKERNFKIFFWGIFIFVVLSFGPYARFLGKLNITVPLPYYAVSKFMHLGFIRTPSRLALIALFCLSITVAYILSFFKFSQNKKYIVVALLIPFYILFENWISFSDKILFKNTACPAIYSIVKENPSVKSLVELPISPAFTDMGNTLTYLYTATCHYKPILNGYSGFAPPDYNENSEIINTFPDAESITRLRKLKISHVLLHLNLINPDKRLPLAEAINNNKYLEVIVRSGEDYLIRIEKE</sequence>
<feature type="transmembrane region" description="Helical" evidence="1">
    <location>
        <begin position="293"/>
        <end position="310"/>
    </location>
</feature>
<evidence type="ECO:0000313" key="3">
    <source>
        <dbReference type="Proteomes" id="UP000229952"/>
    </source>
</evidence>
<evidence type="ECO:0008006" key="4">
    <source>
        <dbReference type="Google" id="ProtNLM"/>
    </source>
</evidence>
<dbReference type="Proteomes" id="UP000229952">
    <property type="component" value="Unassembled WGS sequence"/>
</dbReference>
<feature type="transmembrane region" description="Helical" evidence="1">
    <location>
        <begin position="96"/>
        <end position="118"/>
    </location>
</feature>
<name>A0A2G9YXW7_9BACT</name>
<comment type="caution">
    <text evidence="2">The sequence shown here is derived from an EMBL/GenBank/DDBJ whole genome shotgun (WGS) entry which is preliminary data.</text>
</comment>
<proteinExistence type="predicted"/>
<keyword evidence="1" id="KW-1133">Transmembrane helix</keyword>
<evidence type="ECO:0000313" key="2">
    <source>
        <dbReference type="EMBL" id="PIP24095.1"/>
    </source>
</evidence>